<dbReference type="Proteomes" id="UP001234216">
    <property type="component" value="Unassembled WGS sequence"/>
</dbReference>
<sequence>MRLLPDPARSRAVLIGMDTYVHLEALPAVRNNVARLAELLMDRGLWGLPPEHCVVLNNPGMPPK</sequence>
<gene>
    <name evidence="1" type="ORF">QFZ22_009592</name>
</gene>
<protein>
    <submittedName>
        <fullName evidence="1">Uncharacterized protein</fullName>
    </submittedName>
</protein>
<proteinExistence type="predicted"/>
<dbReference type="EMBL" id="JAUSZV010000006">
    <property type="protein sequence ID" value="MDQ0913520.1"/>
    <property type="molecule type" value="Genomic_DNA"/>
</dbReference>
<dbReference type="AlphaFoldDB" id="A0AAW8FVE5"/>
<reference evidence="1" key="1">
    <citation type="submission" date="2023-07" db="EMBL/GenBank/DDBJ databases">
        <title>Comparative genomics of wheat-associated soil bacteria to identify genetic determinants of phenazine resistance.</title>
        <authorList>
            <person name="Mouncey N."/>
        </authorList>
    </citation>
    <scope>NUCLEOTIDE SEQUENCE</scope>
    <source>
        <strain evidence="1">V4I22</strain>
    </source>
</reference>
<name>A0AAW8FVE5_9ACTN</name>
<evidence type="ECO:0000313" key="2">
    <source>
        <dbReference type="Proteomes" id="UP001234216"/>
    </source>
</evidence>
<accession>A0AAW8FVE5</accession>
<organism evidence="1 2">
    <name type="scientific">Streptomyces canus</name>
    <dbReference type="NCBI Taxonomy" id="58343"/>
    <lineage>
        <taxon>Bacteria</taxon>
        <taxon>Bacillati</taxon>
        <taxon>Actinomycetota</taxon>
        <taxon>Actinomycetes</taxon>
        <taxon>Kitasatosporales</taxon>
        <taxon>Streptomycetaceae</taxon>
        <taxon>Streptomyces</taxon>
        <taxon>Streptomyces aurantiacus group</taxon>
    </lineage>
</organism>
<evidence type="ECO:0000313" key="1">
    <source>
        <dbReference type="EMBL" id="MDQ0913520.1"/>
    </source>
</evidence>
<comment type="caution">
    <text evidence="1">The sequence shown here is derived from an EMBL/GenBank/DDBJ whole genome shotgun (WGS) entry which is preliminary data.</text>
</comment>